<accession>A0A261U0P8</accession>
<dbReference type="PANTHER" id="PTHR44086:SF10">
    <property type="entry name" value="THIOSULFATE SULFURTRANSFERASE_RHODANESE-LIKE DOMAIN-CONTAINING PROTEIN 3"/>
    <property type="match status" value="1"/>
</dbReference>
<dbReference type="InterPro" id="IPR001763">
    <property type="entry name" value="Rhodanese-like_dom"/>
</dbReference>
<dbReference type="SMART" id="SM00450">
    <property type="entry name" value="RHOD"/>
    <property type="match status" value="4"/>
</dbReference>
<dbReference type="AlphaFoldDB" id="A0A261U0P8"/>
<proteinExistence type="predicted"/>
<comment type="caution">
    <text evidence="2">The sequence shown here is derived from an EMBL/GenBank/DDBJ whole genome shotgun (WGS) entry which is preliminary data.</text>
</comment>
<sequence length="540" mass="57822">MTNSNPPDALATVDAATLKQWLHDGGEIALLDVREHGQYGEGHLFYAVPLPYSRLEIEAPRLLPSVSVRAVVYDDDGEGVSGAAARALRSLGYAQVHVLQGGVSAWRDAGYAVFAGVNVPSKTFGELAELALHTPRISAQDLAERQARGDNLVVLDGRPLQEFAKMSIPGAICCPNGELALRAERIAPDPATTIVVNCAGRTRSIIGAQTLINLGVPNPVYALENGTQGWYLADLPLEHGKRAAYPAEGLEGEALERQRARAQDLARTHGVAEVDAETATAWLSRQDRSTYLCDVRTPEEFAAGSLPGAQHTPGGQLIQATDQFVAARGARLVLFDAEGVRAPVVASWLRQLGWDAYVLKEGVRADVRGSRAARPVIEALPEVRPAALAQRLEQGARVIDVRGSMAYRAAHLRGAEWAIRPGLARPGLAHAAVPFDTPVVFVADDPAVAALAGQALREGGHGGEQAWLRWDAQALRDAGAALDASPDAPPDAQCIDYLFFVHDRHDGNKDAARRYLAWEVDLVSRIDAAERAAYRLPASA</sequence>
<gene>
    <name evidence="2" type="ORF">CAL25_00860</name>
</gene>
<dbReference type="EMBL" id="NEVP01000001">
    <property type="protein sequence ID" value="OZI55002.1"/>
    <property type="molecule type" value="Genomic_DNA"/>
</dbReference>
<feature type="domain" description="Rhodanese" evidence="1">
    <location>
        <begin position="294"/>
        <end position="378"/>
    </location>
</feature>
<evidence type="ECO:0000313" key="3">
    <source>
        <dbReference type="Proteomes" id="UP000216913"/>
    </source>
</evidence>
<dbReference type="SUPFAM" id="SSF52821">
    <property type="entry name" value="Rhodanese/Cell cycle control phosphatase"/>
    <property type="match status" value="4"/>
</dbReference>
<feature type="domain" description="Rhodanese" evidence="1">
    <location>
        <begin position="148"/>
        <end position="239"/>
    </location>
</feature>
<dbReference type="Proteomes" id="UP000216913">
    <property type="component" value="Unassembled WGS sequence"/>
</dbReference>
<reference evidence="2 3" key="1">
    <citation type="submission" date="2017-05" db="EMBL/GenBank/DDBJ databases">
        <title>Complete and WGS of Bordetella genogroups.</title>
        <authorList>
            <person name="Spilker T."/>
            <person name="LiPuma J."/>
        </authorList>
    </citation>
    <scope>NUCLEOTIDE SEQUENCE [LARGE SCALE GENOMIC DNA]</scope>
    <source>
        <strain evidence="2 3">AU10456</strain>
    </source>
</reference>
<organism evidence="2 3">
    <name type="scientific">Bordetella genomosp. 5</name>
    <dbReference type="NCBI Taxonomy" id="1395608"/>
    <lineage>
        <taxon>Bacteria</taxon>
        <taxon>Pseudomonadati</taxon>
        <taxon>Pseudomonadota</taxon>
        <taxon>Betaproteobacteria</taxon>
        <taxon>Burkholderiales</taxon>
        <taxon>Alcaligenaceae</taxon>
        <taxon>Bordetella</taxon>
    </lineage>
</organism>
<dbReference type="PROSITE" id="PS50206">
    <property type="entry name" value="RHODANESE_3"/>
    <property type="match status" value="4"/>
</dbReference>
<evidence type="ECO:0000313" key="2">
    <source>
        <dbReference type="EMBL" id="OZI55002.1"/>
    </source>
</evidence>
<keyword evidence="3" id="KW-1185">Reference proteome</keyword>
<feature type="domain" description="Rhodanese" evidence="1">
    <location>
        <begin position="24"/>
        <end position="115"/>
    </location>
</feature>
<protein>
    <submittedName>
        <fullName evidence="2">Sulfurtransferase</fullName>
    </submittedName>
</protein>
<name>A0A261U0P8_9BORD</name>
<feature type="domain" description="Rhodanese" evidence="1">
    <location>
        <begin position="392"/>
        <end position="479"/>
    </location>
</feature>
<keyword evidence="2" id="KW-0808">Transferase</keyword>
<dbReference type="InterPro" id="IPR036873">
    <property type="entry name" value="Rhodanese-like_dom_sf"/>
</dbReference>
<dbReference type="GO" id="GO:0004792">
    <property type="term" value="F:thiosulfate-cyanide sulfurtransferase activity"/>
    <property type="evidence" value="ECO:0007669"/>
    <property type="project" value="TreeGrafter"/>
</dbReference>
<dbReference type="PANTHER" id="PTHR44086">
    <property type="entry name" value="THIOSULFATE SULFURTRANSFERASE RDL2, MITOCHONDRIAL-RELATED"/>
    <property type="match status" value="1"/>
</dbReference>
<evidence type="ECO:0000259" key="1">
    <source>
        <dbReference type="PROSITE" id="PS50206"/>
    </source>
</evidence>
<dbReference type="Gene3D" id="3.40.250.10">
    <property type="entry name" value="Rhodanese-like domain"/>
    <property type="match status" value="4"/>
</dbReference>
<dbReference type="Pfam" id="PF00581">
    <property type="entry name" value="Rhodanese"/>
    <property type="match status" value="3"/>
</dbReference>
<dbReference type="OrthoDB" id="9789585at2"/>
<dbReference type="RefSeq" id="WP_094798057.1">
    <property type="nucleotide sequence ID" value="NZ_NEVP01000001.1"/>
</dbReference>